<dbReference type="GO" id="GO:0070813">
    <property type="term" value="P:hydrogen sulfide metabolic process"/>
    <property type="evidence" value="ECO:0007669"/>
    <property type="project" value="TreeGrafter"/>
</dbReference>
<keyword evidence="3" id="KW-0378">Hydrolase</keyword>
<sequence length="455" mass="48620">MILEKIVSEGLAHNSYLVGADGGAAVIDPKRDCAVYLEIAERHGLLITHIFETHRNEDYCIGSLELAKQTGAAILHGAAMDFAYGTPVHDGEEFAVGSLLIRVLETPGHTDESISLVLTDTGVSPDPYLVFTGDALFAGDVGRTDFFKDRLEEMAGKLHDALWQKILPLGDGVIICPAHGAGSVCGGGISDLPLTTVGYEKRTNPLLHLDRETFIREKSTEHHYIPPYFTMMEHYNRSGVPPRAGRQVMRPLTPAEVEGAADEGALIVDIRGPSAFAGGHVPGSLNIWSGGLSSFLGYFASYDRPIVFVDEFNLALRSAEVQALRIGFDLIAGYLGGGMGAWNKSGRPIGRCGTCAAGEVDLDAEGQFILDVRDIRNRTAAGAIPGSYHVYAGEIEGGLAAIPKDRHVLVYCDAGFKGSLAASALLRNGYERVTNILGGMAAWKKAGLPVEWTGA</sequence>
<dbReference type="InterPro" id="IPR036866">
    <property type="entry name" value="RibonucZ/Hydroxyglut_hydro"/>
</dbReference>
<proteinExistence type="predicted"/>
<dbReference type="SUPFAM" id="SSF56281">
    <property type="entry name" value="Metallo-hydrolase/oxidoreductase"/>
    <property type="match status" value="1"/>
</dbReference>
<dbReference type="SUPFAM" id="SSF52821">
    <property type="entry name" value="Rhodanese/Cell cycle control phosphatase"/>
    <property type="match status" value="2"/>
</dbReference>
<comment type="caution">
    <text evidence="3">The sequence shown here is derived from an EMBL/GenBank/DDBJ whole genome shotgun (WGS) entry which is preliminary data.</text>
</comment>
<keyword evidence="1" id="KW-0479">Metal-binding</keyword>
<keyword evidence="4" id="KW-1185">Reference proteome</keyword>
<dbReference type="InterPro" id="IPR051682">
    <property type="entry name" value="Mito_Persulfide_Diox"/>
</dbReference>
<dbReference type="Proteomes" id="UP000570823">
    <property type="component" value="Unassembled WGS sequence"/>
</dbReference>
<dbReference type="SMART" id="SM00849">
    <property type="entry name" value="Lactamase_B"/>
    <property type="match status" value="1"/>
</dbReference>
<evidence type="ECO:0000313" key="4">
    <source>
        <dbReference type="Proteomes" id="UP000570823"/>
    </source>
</evidence>
<dbReference type="EMBL" id="JABXWR010000001">
    <property type="protein sequence ID" value="NVO65796.1"/>
    <property type="molecule type" value="Genomic_DNA"/>
</dbReference>
<dbReference type="PROSITE" id="PS50206">
    <property type="entry name" value="RHODANESE_3"/>
    <property type="match status" value="2"/>
</dbReference>
<evidence type="ECO:0000256" key="1">
    <source>
        <dbReference type="ARBA" id="ARBA00022723"/>
    </source>
</evidence>
<feature type="domain" description="Rhodanese" evidence="2">
    <location>
        <begin position="363"/>
        <end position="452"/>
    </location>
</feature>
<dbReference type="AlphaFoldDB" id="A0A7K4HKJ2"/>
<protein>
    <submittedName>
        <fullName evidence="3">MBL fold metallo-hydrolase</fullName>
    </submittedName>
</protein>
<evidence type="ECO:0000313" key="3">
    <source>
        <dbReference type="EMBL" id="NVO65796.1"/>
    </source>
</evidence>
<reference evidence="3 4" key="1">
    <citation type="submission" date="2020-06" db="EMBL/GenBank/DDBJ databases">
        <title>Methanofollis fontis sp. nov., a methanogen isolated from marine sediments near a cold seep at Four-Way Closure Ridge offshore southwestern Taiwan.</title>
        <authorList>
            <person name="Chen S.-C."/>
            <person name="Teng N.-H."/>
            <person name="Lin Y.-S."/>
            <person name="Lai M.-C."/>
            <person name="Chen H.-H."/>
            <person name="Wang C.-C."/>
        </authorList>
    </citation>
    <scope>NUCLEOTIDE SEQUENCE [LARGE SCALE GENOMIC DNA]</scope>
    <source>
        <strain evidence="3 4">DSM 2702</strain>
    </source>
</reference>
<dbReference type="GO" id="GO:0046872">
    <property type="term" value="F:metal ion binding"/>
    <property type="evidence" value="ECO:0007669"/>
    <property type="project" value="UniProtKB-KW"/>
</dbReference>
<evidence type="ECO:0000259" key="2">
    <source>
        <dbReference type="PROSITE" id="PS50206"/>
    </source>
</evidence>
<dbReference type="Pfam" id="PF00753">
    <property type="entry name" value="Lactamase_B"/>
    <property type="match status" value="1"/>
</dbReference>
<dbReference type="PANTHER" id="PTHR43084">
    <property type="entry name" value="PERSULFIDE DIOXYGENASE ETHE1"/>
    <property type="match status" value="1"/>
</dbReference>
<dbReference type="CDD" id="cd07724">
    <property type="entry name" value="POD-like_MBL-fold"/>
    <property type="match status" value="1"/>
</dbReference>
<dbReference type="PANTHER" id="PTHR43084:SF1">
    <property type="entry name" value="PERSULFIDE DIOXYGENASE ETHE1, MITOCHONDRIAL"/>
    <property type="match status" value="1"/>
</dbReference>
<dbReference type="GO" id="GO:0016787">
    <property type="term" value="F:hydrolase activity"/>
    <property type="evidence" value="ECO:0007669"/>
    <property type="project" value="UniProtKB-KW"/>
</dbReference>
<dbReference type="GO" id="GO:0006749">
    <property type="term" value="P:glutathione metabolic process"/>
    <property type="evidence" value="ECO:0007669"/>
    <property type="project" value="InterPro"/>
</dbReference>
<dbReference type="CDD" id="cd00158">
    <property type="entry name" value="RHOD"/>
    <property type="match status" value="2"/>
</dbReference>
<dbReference type="SMART" id="SM00450">
    <property type="entry name" value="RHOD"/>
    <property type="match status" value="2"/>
</dbReference>
<dbReference type="InterPro" id="IPR001763">
    <property type="entry name" value="Rhodanese-like_dom"/>
</dbReference>
<name>A0A7K4HKJ2_9EURY</name>
<dbReference type="Gene3D" id="3.40.250.10">
    <property type="entry name" value="Rhodanese-like domain"/>
    <property type="match status" value="2"/>
</dbReference>
<dbReference type="OrthoDB" id="9180at2157"/>
<dbReference type="Pfam" id="PF00581">
    <property type="entry name" value="Rhodanese"/>
    <property type="match status" value="2"/>
</dbReference>
<feature type="domain" description="Rhodanese" evidence="2">
    <location>
        <begin position="261"/>
        <end position="351"/>
    </location>
</feature>
<dbReference type="InterPro" id="IPR001279">
    <property type="entry name" value="Metallo-B-lactamas"/>
</dbReference>
<dbReference type="GO" id="GO:0050313">
    <property type="term" value="F:sulfur dioxygenase activity"/>
    <property type="evidence" value="ECO:0007669"/>
    <property type="project" value="InterPro"/>
</dbReference>
<dbReference type="Gene3D" id="3.60.15.10">
    <property type="entry name" value="Ribonuclease Z/Hydroxyacylglutathione hydrolase-like"/>
    <property type="match status" value="1"/>
</dbReference>
<accession>A0A7K4HKJ2</accession>
<dbReference type="InterPro" id="IPR044528">
    <property type="entry name" value="POD-like_MBL-fold"/>
</dbReference>
<dbReference type="InterPro" id="IPR036873">
    <property type="entry name" value="Rhodanese-like_dom_sf"/>
</dbReference>
<organism evidence="3 4">
    <name type="scientific">Methanofollis tationis</name>
    <dbReference type="NCBI Taxonomy" id="81417"/>
    <lineage>
        <taxon>Archaea</taxon>
        <taxon>Methanobacteriati</taxon>
        <taxon>Methanobacteriota</taxon>
        <taxon>Stenosarchaea group</taxon>
        <taxon>Methanomicrobia</taxon>
        <taxon>Methanomicrobiales</taxon>
        <taxon>Methanomicrobiaceae</taxon>
        <taxon>Methanofollis</taxon>
    </lineage>
</organism>
<dbReference type="RefSeq" id="WP_176787351.1">
    <property type="nucleotide sequence ID" value="NZ_JABXWR010000001.1"/>
</dbReference>
<gene>
    <name evidence="3" type="ORF">HWN36_00320</name>
</gene>